<proteinExistence type="predicted"/>
<name>X1RKN4_9ZZZZ</name>
<protein>
    <submittedName>
        <fullName evidence="1">Uncharacterized protein</fullName>
    </submittedName>
</protein>
<gene>
    <name evidence="1" type="ORF">S12H4_00074</name>
</gene>
<dbReference type="AlphaFoldDB" id="X1RKN4"/>
<dbReference type="EMBL" id="BARW01000004">
    <property type="protein sequence ID" value="GAI67491.1"/>
    <property type="molecule type" value="Genomic_DNA"/>
</dbReference>
<sequence>MPFTVGQYLTKNDLDSQEKAHTLGYGVLNGLKVVPTDPASMNVQVETGKAYVADTLVEKGAVTDLTVSAADLTNPRKDIVVCNSAGTLSIVAGTPEAALPSDKVGVYTLNPEPPSIPANSIILGEIWVPAGATSITGSEIYDKRVSIADFLTHKDAATGVHGVGASTVCSETEADEKITAHIGDTEEFTSDPAADAAHLGKVIRVRAAAGNKTYVKICVQNDADGYEWIQIGICT</sequence>
<organism evidence="1">
    <name type="scientific">marine sediment metagenome</name>
    <dbReference type="NCBI Taxonomy" id="412755"/>
    <lineage>
        <taxon>unclassified sequences</taxon>
        <taxon>metagenomes</taxon>
        <taxon>ecological metagenomes</taxon>
    </lineage>
</organism>
<evidence type="ECO:0000313" key="1">
    <source>
        <dbReference type="EMBL" id="GAI67491.1"/>
    </source>
</evidence>
<comment type="caution">
    <text evidence="1">The sequence shown here is derived from an EMBL/GenBank/DDBJ whole genome shotgun (WGS) entry which is preliminary data.</text>
</comment>
<reference evidence="1" key="1">
    <citation type="journal article" date="2014" name="Front. Microbiol.">
        <title>High frequency of phylogenetically diverse reductive dehalogenase-homologous genes in deep subseafloor sedimentary metagenomes.</title>
        <authorList>
            <person name="Kawai M."/>
            <person name="Futagami T."/>
            <person name="Toyoda A."/>
            <person name="Takaki Y."/>
            <person name="Nishi S."/>
            <person name="Hori S."/>
            <person name="Arai W."/>
            <person name="Tsubouchi T."/>
            <person name="Morono Y."/>
            <person name="Uchiyama I."/>
            <person name="Ito T."/>
            <person name="Fujiyama A."/>
            <person name="Inagaki F."/>
            <person name="Takami H."/>
        </authorList>
    </citation>
    <scope>NUCLEOTIDE SEQUENCE</scope>
    <source>
        <strain evidence="1">Expedition CK06-06</strain>
    </source>
</reference>
<accession>X1RKN4</accession>